<sequence length="322" mass="34271">MAPALTHAAYEACELCPRRCGARRSAGRPGRCGMSSELRIARSALHLWEEPPISGEAGSGAIFFSGCPLRCVFCQNHEISSEGFGLPVTTARLAEMMLELQGQGALNINLVTPLHFAPHIRDAVAMAREAGLALPIVCNTSGYELAEVVRSLAGVVDVWLTDFKYASGTLAGELSAAPDYPEVAAEALAAMAESVRAAGGRSLAEDDSLRRGIIVRHLVLPTHADDSCAVLDRVWSLVGNDADLSVMNQYTPNEACRRSGGALSRAVTDEEYEIVLCHADDLGFERIWWQEGGTVSESFVPAFDATGVEGPELTCPPGSQAL</sequence>
<organism evidence="7 8">
    <name type="scientific">Candidatus Olsenella stercoravium</name>
    <dbReference type="NCBI Taxonomy" id="2838713"/>
    <lineage>
        <taxon>Bacteria</taxon>
        <taxon>Bacillati</taxon>
        <taxon>Actinomycetota</taxon>
        <taxon>Coriobacteriia</taxon>
        <taxon>Coriobacteriales</taxon>
        <taxon>Atopobiaceae</taxon>
        <taxon>Olsenella</taxon>
    </lineage>
</organism>
<reference evidence="7" key="1">
    <citation type="journal article" date="2021" name="PeerJ">
        <title>Extensive microbial diversity within the chicken gut microbiome revealed by metagenomics and culture.</title>
        <authorList>
            <person name="Gilroy R."/>
            <person name="Ravi A."/>
            <person name="Getino M."/>
            <person name="Pursley I."/>
            <person name="Horton D.L."/>
            <person name="Alikhan N.F."/>
            <person name="Baker D."/>
            <person name="Gharbi K."/>
            <person name="Hall N."/>
            <person name="Watson M."/>
            <person name="Adriaenssens E.M."/>
            <person name="Foster-Nyarko E."/>
            <person name="Jarju S."/>
            <person name="Secka A."/>
            <person name="Antonio M."/>
            <person name="Oren A."/>
            <person name="Chaudhuri R.R."/>
            <person name="La Ragione R."/>
            <person name="Hildebrand F."/>
            <person name="Pallen M.J."/>
        </authorList>
    </citation>
    <scope>NUCLEOTIDE SEQUENCE</scope>
    <source>
        <strain evidence="7">ChiHecolR3B27-1887</strain>
    </source>
</reference>
<dbReference type="GO" id="GO:0003824">
    <property type="term" value="F:catalytic activity"/>
    <property type="evidence" value="ECO:0007669"/>
    <property type="project" value="InterPro"/>
</dbReference>
<evidence type="ECO:0000256" key="2">
    <source>
        <dbReference type="ARBA" id="ARBA00022723"/>
    </source>
</evidence>
<evidence type="ECO:0000256" key="3">
    <source>
        <dbReference type="ARBA" id="ARBA00023004"/>
    </source>
</evidence>
<dbReference type="InterPro" id="IPR058240">
    <property type="entry name" value="rSAM_sf"/>
</dbReference>
<dbReference type="Pfam" id="PF04055">
    <property type="entry name" value="Radical_SAM"/>
    <property type="match status" value="1"/>
</dbReference>
<dbReference type="InterPro" id="IPR016431">
    <property type="entry name" value="Pyrv-formate_lyase-activ_prd"/>
</dbReference>
<keyword evidence="4 5" id="KW-0411">Iron-sulfur</keyword>
<feature type="binding site" evidence="5">
    <location>
        <position position="71"/>
    </location>
    <ligand>
        <name>[4Fe-4S] cluster</name>
        <dbReference type="ChEBI" id="CHEBI:49883"/>
        <note>4Fe-4S-S-AdoMet</note>
    </ligand>
</feature>
<dbReference type="PIRSF" id="PIRSF004869">
    <property type="entry name" value="PflX_prd"/>
    <property type="match status" value="1"/>
</dbReference>
<feature type="binding site" evidence="5">
    <location>
        <position position="67"/>
    </location>
    <ligand>
        <name>[4Fe-4S] cluster</name>
        <dbReference type="ChEBI" id="CHEBI:49883"/>
        <note>4Fe-4S-S-AdoMet</note>
    </ligand>
</feature>
<evidence type="ECO:0000256" key="5">
    <source>
        <dbReference type="PIRSR" id="PIRSR004869-50"/>
    </source>
</evidence>
<dbReference type="GO" id="GO:0051536">
    <property type="term" value="F:iron-sulfur cluster binding"/>
    <property type="evidence" value="ECO:0007669"/>
    <property type="project" value="UniProtKB-KW"/>
</dbReference>
<dbReference type="PANTHER" id="PTHR43075:SF1">
    <property type="entry name" value="FORMATE LYASE ACTIVATING ENZYME, PUTATIVE (AFU_ORTHOLOGUE AFUA_2G15630)-RELATED"/>
    <property type="match status" value="1"/>
</dbReference>
<dbReference type="SFLD" id="SFLDS00029">
    <property type="entry name" value="Radical_SAM"/>
    <property type="match status" value="1"/>
</dbReference>
<evidence type="ECO:0000313" key="7">
    <source>
        <dbReference type="EMBL" id="HIZ18550.1"/>
    </source>
</evidence>
<dbReference type="EMBL" id="DXBZ01000103">
    <property type="protein sequence ID" value="HIZ18550.1"/>
    <property type="molecule type" value="Genomic_DNA"/>
</dbReference>
<dbReference type="Gene3D" id="3.20.20.70">
    <property type="entry name" value="Aldolase class I"/>
    <property type="match status" value="1"/>
</dbReference>
<feature type="domain" description="Radical SAM core" evidence="6">
    <location>
        <begin position="62"/>
        <end position="156"/>
    </location>
</feature>
<dbReference type="AlphaFoldDB" id="A0A9D2DKM6"/>
<dbReference type="SFLD" id="SFLDG01099">
    <property type="entry name" value="Uncharacterised_Radical_SAM_Su"/>
    <property type="match status" value="1"/>
</dbReference>
<gene>
    <name evidence="7" type="ORF">IAA22_05525</name>
</gene>
<name>A0A9D2DKM6_9ACTN</name>
<comment type="caution">
    <text evidence="7">The sequence shown here is derived from an EMBL/GenBank/DDBJ whole genome shotgun (WGS) entry which is preliminary data.</text>
</comment>
<keyword evidence="2 5" id="KW-0479">Metal-binding</keyword>
<dbReference type="InterPro" id="IPR013785">
    <property type="entry name" value="Aldolase_TIM"/>
</dbReference>
<evidence type="ECO:0000256" key="1">
    <source>
        <dbReference type="ARBA" id="ARBA00022691"/>
    </source>
</evidence>
<keyword evidence="1 5" id="KW-0949">S-adenosyl-L-methionine</keyword>
<dbReference type="SUPFAM" id="SSF102114">
    <property type="entry name" value="Radical SAM enzymes"/>
    <property type="match status" value="1"/>
</dbReference>
<dbReference type="Proteomes" id="UP000824029">
    <property type="component" value="Unassembled WGS sequence"/>
</dbReference>
<dbReference type="PANTHER" id="PTHR43075">
    <property type="entry name" value="FORMATE LYASE ACTIVATING ENZYME, PUTATIVE (AFU_ORTHOLOGUE AFUA_2G15630)-RELATED"/>
    <property type="match status" value="1"/>
</dbReference>
<dbReference type="InterPro" id="IPR007197">
    <property type="entry name" value="rSAM"/>
</dbReference>
<protein>
    <submittedName>
        <fullName evidence="7">Radical SAM protein</fullName>
    </submittedName>
</protein>
<comment type="cofactor">
    <cofactor evidence="5">
        <name>[4Fe-4S] cluster</name>
        <dbReference type="ChEBI" id="CHEBI:49883"/>
    </cofactor>
    <text evidence="5">Binds 1 [4Fe-4S] cluster. The cluster is coordinated with 3 cysteines and an exchangeable S-adenosyl-L-methionine.</text>
</comment>
<dbReference type="InterPro" id="IPR040085">
    <property type="entry name" value="MJ0674-like"/>
</dbReference>
<reference evidence="7" key="2">
    <citation type="submission" date="2021-04" db="EMBL/GenBank/DDBJ databases">
        <authorList>
            <person name="Gilroy R."/>
        </authorList>
    </citation>
    <scope>NUCLEOTIDE SEQUENCE</scope>
    <source>
        <strain evidence="7">ChiHecolR3B27-1887</strain>
    </source>
</reference>
<evidence type="ECO:0000313" key="8">
    <source>
        <dbReference type="Proteomes" id="UP000824029"/>
    </source>
</evidence>
<evidence type="ECO:0000259" key="6">
    <source>
        <dbReference type="Pfam" id="PF04055"/>
    </source>
</evidence>
<keyword evidence="3 5" id="KW-0408">Iron</keyword>
<evidence type="ECO:0000256" key="4">
    <source>
        <dbReference type="ARBA" id="ARBA00023014"/>
    </source>
</evidence>
<dbReference type="GO" id="GO:0046872">
    <property type="term" value="F:metal ion binding"/>
    <property type="evidence" value="ECO:0007669"/>
    <property type="project" value="UniProtKB-KW"/>
</dbReference>
<accession>A0A9D2DKM6</accession>
<proteinExistence type="predicted"/>
<feature type="binding site" evidence="5">
    <location>
        <position position="74"/>
    </location>
    <ligand>
        <name>[4Fe-4S] cluster</name>
        <dbReference type="ChEBI" id="CHEBI:49883"/>
        <note>4Fe-4S-S-AdoMet</note>
    </ligand>
</feature>